<evidence type="ECO:0000313" key="3">
    <source>
        <dbReference type="Proteomes" id="UP000178367"/>
    </source>
</evidence>
<feature type="transmembrane region" description="Helical" evidence="1">
    <location>
        <begin position="32"/>
        <end position="51"/>
    </location>
</feature>
<evidence type="ECO:0000256" key="1">
    <source>
        <dbReference type="SAM" id="Phobius"/>
    </source>
</evidence>
<keyword evidence="1" id="KW-1133">Transmembrane helix</keyword>
<protein>
    <submittedName>
        <fullName evidence="2">Uncharacterized protein</fullName>
    </submittedName>
</protein>
<reference evidence="2 3" key="1">
    <citation type="journal article" date="2016" name="Nat. Commun.">
        <title>Thousands of microbial genomes shed light on interconnected biogeochemical processes in an aquifer system.</title>
        <authorList>
            <person name="Anantharaman K."/>
            <person name="Brown C.T."/>
            <person name="Hug L.A."/>
            <person name="Sharon I."/>
            <person name="Castelle C.J."/>
            <person name="Probst A.J."/>
            <person name="Thomas B.C."/>
            <person name="Singh A."/>
            <person name="Wilkins M.J."/>
            <person name="Karaoz U."/>
            <person name="Brodie E.L."/>
            <person name="Williams K.H."/>
            <person name="Hubbard S.S."/>
            <person name="Banfield J.F."/>
        </authorList>
    </citation>
    <scope>NUCLEOTIDE SEQUENCE [LARGE SCALE GENOMIC DNA]</scope>
</reference>
<gene>
    <name evidence="2" type="ORF">A2227_07125</name>
</gene>
<dbReference type="Proteomes" id="UP000178367">
    <property type="component" value="Unassembled WGS sequence"/>
</dbReference>
<dbReference type="STRING" id="1797994.A2227_07125"/>
<feature type="transmembrane region" description="Helical" evidence="1">
    <location>
        <begin position="146"/>
        <end position="168"/>
    </location>
</feature>
<sequence length="669" mass="76401">MKKLITLNLSTTIIGFLLFLNVDNLLAYTWNWAPVFALFPVLAGALAVLLQDEDRSYKYLPKLIASAFVFSLATIFLVKLFVYFGDNVNAPIFDYFNPFKDFDEMVGHLGLAGIYFSGGLIGLVVRGVNLVFFPERKFKINLEISFLKSFALGAFFLLAANFYFVFAIGFPRHGRWKLELPVTSLFLALYLVLFFSYAKSQIKDSKYNYFIWVYNLLFSLVFLSNAEAVRVFFQDEMYLYFSYIAVAPYVVILGLGLLGFIALSFLFKNIFRRPKGKTIFKVSLIALLLVLISAFLIRDKIKAAYIIKEIRKANYCQIDSDCQDAFAGTGGQCPFGCHAFVNKDEAERIGGLVDSFDSTCVYSCMKCPTTRCDNGICTAVCDERRSRQGYFKDALSGLEINYPPAWSENVNIRHVEDEDKKSLQFDHVNGGDIKFLFSLSFYPRSFGLDKIYSQDNQRPIYQTDDYIITVAEGEMPSREDYGLIYYGIDEVLADLKMDDKSFRPIEAGENIYWQYKDDEYGFTMDYPSNLKVRIINDDIRKYSERMGGGEELIDKVVTFVVPNGGPGLASISILDNPDVNTLDEWFVKKNEQLAKMYEDGGGHYLRTVVDDRIDIDGNEAIVVYQESDTEAYEYEKTAAFFKDGKLFTIYARCEDCSKWWNAFKSVSLE</sequence>
<dbReference type="EMBL" id="MFGB01000023">
    <property type="protein sequence ID" value="OGF25093.1"/>
    <property type="molecule type" value="Genomic_DNA"/>
</dbReference>
<keyword evidence="1" id="KW-0812">Transmembrane</keyword>
<organism evidence="2 3">
    <name type="scientific">Candidatus Falkowbacteria bacterium RIFOXYA2_FULL_47_19</name>
    <dbReference type="NCBI Taxonomy" id="1797994"/>
    <lineage>
        <taxon>Bacteria</taxon>
        <taxon>Candidatus Falkowiibacteriota</taxon>
    </lineage>
</organism>
<dbReference type="AlphaFoldDB" id="A0A1F5SF87"/>
<feature type="transmembrane region" description="Helical" evidence="1">
    <location>
        <begin position="63"/>
        <end position="85"/>
    </location>
</feature>
<feature type="transmembrane region" description="Helical" evidence="1">
    <location>
        <begin position="238"/>
        <end position="267"/>
    </location>
</feature>
<feature type="transmembrane region" description="Helical" evidence="1">
    <location>
        <begin position="279"/>
        <end position="297"/>
    </location>
</feature>
<feature type="transmembrane region" description="Helical" evidence="1">
    <location>
        <begin position="180"/>
        <end position="197"/>
    </location>
</feature>
<name>A0A1F5SF87_9BACT</name>
<keyword evidence="1" id="KW-0472">Membrane</keyword>
<evidence type="ECO:0000313" key="2">
    <source>
        <dbReference type="EMBL" id="OGF25093.1"/>
    </source>
</evidence>
<feature type="transmembrane region" description="Helical" evidence="1">
    <location>
        <begin position="7"/>
        <end position="26"/>
    </location>
</feature>
<feature type="transmembrane region" description="Helical" evidence="1">
    <location>
        <begin position="105"/>
        <end position="125"/>
    </location>
</feature>
<comment type="caution">
    <text evidence="2">The sequence shown here is derived from an EMBL/GenBank/DDBJ whole genome shotgun (WGS) entry which is preliminary data.</text>
</comment>
<proteinExistence type="predicted"/>
<feature type="transmembrane region" description="Helical" evidence="1">
    <location>
        <begin position="209"/>
        <end position="226"/>
    </location>
</feature>
<accession>A0A1F5SF87</accession>